<proteinExistence type="inferred from homology"/>
<dbReference type="InterPro" id="IPR000794">
    <property type="entry name" value="Beta-ketoacyl_synthase"/>
</dbReference>
<evidence type="ECO:0000256" key="1">
    <source>
        <dbReference type="ARBA" id="ARBA00005194"/>
    </source>
</evidence>
<dbReference type="PANTHER" id="PTHR11712:SF336">
    <property type="entry name" value="3-OXOACYL-[ACYL-CARRIER-PROTEIN] SYNTHASE, MITOCHONDRIAL"/>
    <property type="match status" value="1"/>
</dbReference>
<dbReference type="Gene3D" id="3.40.47.10">
    <property type="match status" value="1"/>
</dbReference>
<organism evidence="6 7">
    <name type="scientific">Amorphus orientalis</name>
    <dbReference type="NCBI Taxonomy" id="649198"/>
    <lineage>
        <taxon>Bacteria</taxon>
        <taxon>Pseudomonadati</taxon>
        <taxon>Pseudomonadota</taxon>
        <taxon>Alphaproteobacteria</taxon>
        <taxon>Hyphomicrobiales</taxon>
        <taxon>Amorphaceae</taxon>
        <taxon>Amorphus</taxon>
    </lineage>
</organism>
<dbReference type="Pfam" id="PF02801">
    <property type="entry name" value="Ketoacyl-synt_C"/>
    <property type="match status" value="1"/>
</dbReference>
<dbReference type="PANTHER" id="PTHR11712">
    <property type="entry name" value="POLYKETIDE SYNTHASE-RELATED"/>
    <property type="match status" value="1"/>
</dbReference>
<evidence type="ECO:0000259" key="5">
    <source>
        <dbReference type="PROSITE" id="PS52004"/>
    </source>
</evidence>
<sequence length="425" mass="44740">MSSATHDEKGRPLVAVTGLGVVTSLGQGKDDNWAALTSGRSGLKTITRFPVENLRTTVAGAIDFLKIDDMCAPALTEKLAVLAGEEALAQAGLPTSGAFPGPLFIAVPPVELEWKQRLALFEAGQSGEGWRRMLDGARHGDWSGMHRQFSFAGIEERVADHFGTTGAPISLTTACASGATSIQLGVEAIRRGDCDAVLCLAADGSVHPETVVRFSLLSALTAQNDPPEKASKPFSKNRDGFVVAEGGGAFVLESVERARARGAEVLAVVKGCGEQADDFHRTRSKPDGSSIIGVFREALKDADLTIHDIDYVNAHGTATPENDKMEYLALAAVFEDALPSIPVSSNKSMIGHTITAAGAVEAVFSVLSLRTGRLPPTINYDEPDPTIPLDVVPNVARDVPIRTVMSNSFGFGGQNVALILAAEPS</sequence>
<comment type="pathway">
    <text evidence="1">Lipid metabolism; fatty acid biosynthesis.</text>
</comment>
<dbReference type="GO" id="GO:0006633">
    <property type="term" value="P:fatty acid biosynthetic process"/>
    <property type="evidence" value="ECO:0007669"/>
    <property type="project" value="TreeGrafter"/>
</dbReference>
<dbReference type="AlphaFoldDB" id="A0AAE3VQX4"/>
<name>A0AAE3VQX4_9HYPH</name>
<feature type="domain" description="Ketosynthase family 3 (KS3)" evidence="5">
    <location>
        <begin position="11"/>
        <end position="422"/>
    </location>
</feature>
<evidence type="ECO:0000313" key="6">
    <source>
        <dbReference type="EMBL" id="MDQ0316507.1"/>
    </source>
</evidence>
<dbReference type="Proteomes" id="UP001229244">
    <property type="component" value="Unassembled WGS sequence"/>
</dbReference>
<protein>
    <submittedName>
        <fullName evidence="6">3-oxoacyl-[acyl-carrier-protein] synthase II</fullName>
        <ecNumber evidence="6">2.3.1.179</ecNumber>
    </submittedName>
</protein>
<dbReference type="InterPro" id="IPR014031">
    <property type="entry name" value="Ketoacyl_synth_C"/>
</dbReference>
<reference evidence="6" key="1">
    <citation type="submission" date="2023-07" db="EMBL/GenBank/DDBJ databases">
        <title>Genomic Encyclopedia of Type Strains, Phase IV (KMG-IV): sequencing the most valuable type-strain genomes for metagenomic binning, comparative biology and taxonomic classification.</title>
        <authorList>
            <person name="Goeker M."/>
        </authorList>
    </citation>
    <scope>NUCLEOTIDE SEQUENCE</scope>
    <source>
        <strain evidence="6">DSM 21202</strain>
    </source>
</reference>
<dbReference type="SUPFAM" id="SSF53901">
    <property type="entry name" value="Thiolase-like"/>
    <property type="match status" value="2"/>
</dbReference>
<dbReference type="CDD" id="cd00834">
    <property type="entry name" value="KAS_I_II"/>
    <property type="match status" value="1"/>
</dbReference>
<gene>
    <name evidence="6" type="ORF">J2S73_002983</name>
</gene>
<evidence type="ECO:0000256" key="3">
    <source>
        <dbReference type="ARBA" id="ARBA00022679"/>
    </source>
</evidence>
<keyword evidence="7" id="KW-1185">Reference proteome</keyword>
<dbReference type="EC" id="2.3.1.179" evidence="6"/>
<dbReference type="SMART" id="SM00825">
    <property type="entry name" value="PKS_KS"/>
    <property type="match status" value="1"/>
</dbReference>
<dbReference type="GO" id="GO:0004315">
    <property type="term" value="F:3-oxoacyl-[acyl-carrier-protein] synthase activity"/>
    <property type="evidence" value="ECO:0007669"/>
    <property type="project" value="UniProtKB-EC"/>
</dbReference>
<dbReference type="NCBIfam" id="NF005076">
    <property type="entry name" value="PRK06501.1"/>
    <property type="match status" value="1"/>
</dbReference>
<keyword evidence="6" id="KW-0012">Acyltransferase</keyword>
<dbReference type="RefSeq" id="WP_306886393.1">
    <property type="nucleotide sequence ID" value="NZ_JAUSUL010000003.1"/>
</dbReference>
<accession>A0AAE3VQX4</accession>
<evidence type="ECO:0000256" key="2">
    <source>
        <dbReference type="ARBA" id="ARBA00008467"/>
    </source>
</evidence>
<comment type="similarity">
    <text evidence="2 4">Belongs to the thiolase-like superfamily. Beta-ketoacyl-ACP synthases family.</text>
</comment>
<evidence type="ECO:0000313" key="7">
    <source>
        <dbReference type="Proteomes" id="UP001229244"/>
    </source>
</evidence>
<dbReference type="InterPro" id="IPR014030">
    <property type="entry name" value="Ketoacyl_synth_N"/>
</dbReference>
<dbReference type="EMBL" id="JAUSUL010000003">
    <property type="protein sequence ID" value="MDQ0316507.1"/>
    <property type="molecule type" value="Genomic_DNA"/>
</dbReference>
<dbReference type="InterPro" id="IPR016039">
    <property type="entry name" value="Thiolase-like"/>
</dbReference>
<comment type="caution">
    <text evidence="6">The sequence shown here is derived from an EMBL/GenBank/DDBJ whole genome shotgun (WGS) entry which is preliminary data.</text>
</comment>
<dbReference type="GO" id="GO:0005829">
    <property type="term" value="C:cytosol"/>
    <property type="evidence" value="ECO:0007669"/>
    <property type="project" value="TreeGrafter"/>
</dbReference>
<evidence type="ECO:0000256" key="4">
    <source>
        <dbReference type="RuleBase" id="RU003694"/>
    </source>
</evidence>
<keyword evidence="3 4" id="KW-0808">Transferase</keyword>
<dbReference type="InterPro" id="IPR020841">
    <property type="entry name" value="PKS_Beta-ketoAc_synthase_dom"/>
</dbReference>
<dbReference type="Pfam" id="PF00109">
    <property type="entry name" value="ketoacyl-synt"/>
    <property type="match status" value="1"/>
</dbReference>
<dbReference type="PROSITE" id="PS52004">
    <property type="entry name" value="KS3_2"/>
    <property type="match status" value="1"/>
</dbReference>